<dbReference type="GO" id="GO:0008168">
    <property type="term" value="F:methyltransferase activity"/>
    <property type="evidence" value="ECO:0007669"/>
    <property type="project" value="UniProtKB-KW"/>
</dbReference>
<comment type="caution">
    <text evidence="2">The sequence shown here is derived from an EMBL/GenBank/DDBJ whole genome shotgun (WGS) entry which is preliminary data.</text>
</comment>
<reference evidence="3" key="1">
    <citation type="journal article" date="2019" name="Curr. Biol.">
        <title>Genome Sequence of Striga asiatica Provides Insight into the Evolution of Plant Parasitism.</title>
        <authorList>
            <person name="Yoshida S."/>
            <person name="Kim S."/>
            <person name="Wafula E.K."/>
            <person name="Tanskanen J."/>
            <person name="Kim Y.M."/>
            <person name="Honaas L."/>
            <person name="Yang Z."/>
            <person name="Spallek T."/>
            <person name="Conn C.E."/>
            <person name="Ichihashi Y."/>
            <person name="Cheong K."/>
            <person name="Cui S."/>
            <person name="Der J.P."/>
            <person name="Gundlach H."/>
            <person name="Jiao Y."/>
            <person name="Hori C."/>
            <person name="Ishida J.K."/>
            <person name="Kasahara H."/>
            <person name="Kiba T."/>
            <person name="Kim M.S."/>
            <person name="Koo N."/>
            <person name="Laohavisit A."/>
            <person name="Lee Y.H."/>
            <person name="Lumba S."/>
            <person name="McCourt P."/>
            <person name="Mortimer J.C."/>
            <person name="Mutuku J.M."/>
            <person name="Nomura T."/>
            <person name="Sasaki-Sekimoto Y."/>
            <person name="Seto Y."/>
            <person name="Wang Y."/>
            <person name="Wakatake T."/>
            <person name="Sakakibara H."/>
            <person name="Demura T."/>
            <person name="Yamaguchi S."/>
            <person name="Yoneyama K."/>
            <person name="Manabe R.I."/>
            <person name="Nelson D.C."/>
            <person name="Schulman A.H."/>
            <person name="Timko M.P."/>
            <person name="dePamphilis C.W."/>
            <person name="Choi D."/>
            <person name="Shirasu K."/>
        </authorList>
    </citation>
    <scope>NUCLEOTIDE SEQUENCE [LARGE SCALE GENOMIC DNA]</scope>
    <source>
        <strain evidence="3">cv. UVA1</strain>
    </source>
</reference>
<evidence type="ECO:0000256" key="1">
    <source>
        <dbReference type="SAM" id="MobiDB-lite"/>
    </source>
</evidence>
<name>A0A5A7Q588_STRAF</name>
<evidence type="ECO:0000313" key="3">
    <source>
        <dbReference type="Proteomes" id="UP000325081"/>
    </source>
</evidence>
<keyword evidence="3" id="KW-1185">Reference proteome</keyword>
<proteinExistence type="predicted"/>
<gene>
    <name evidence="2" type="ORF">STAS_16731</name>
</gene>
<dbReference type="EMBL" id="BKCP01005816">
    <property type="protein sequence ID" value="GER40088.1"/>
    <property type="molecule type" value="Genomic_DNA"/>
</dbReference>
<keyword evidence="2" id="KW-0489">Methyltransferase</keyword>
<feature type="region of interest" description="Disordered" evidence="1">
    <location>
        <begin position="41"/>
        <end position="72"/>
    </location>
</feature>
<protein>
    <submittedName>
        <fullName evidence="2">S-adenosyl-L-methionine-dependentmethyltransferases superfamily protein</fullName>
    </submittedName>
</protein>
<sequence>MVGLLSGWLTTQAMATCKTDTSSSSMFLYLDSSPSKTSAVHSSFTIDRTQPGKSAAGPSDPDGARPVNTSSINTPNAYTSASLVRTLLTACSGARYPPSTAIARAGLWNSVSPKSDIRATPSLSSKTLDDFTAPCGARGPTWSSWALATPRAAPRMSPILVVHSQPHDVRMPQIPNQIHTPLEFFPVGRANVLQPLHRHSSPISLEHGLVNCAQITLPKHLGRCTE</sequence>
<dbReference type="GO" id="GO:0032259">
    <property type="term" value="P:methylation"/>
    <property type="evidence" value="ECO:0007669"/>
    <property type="project" value="UniProtKB-KW"/>
</dbReference>
<evidence type="ECO:0000313" key="2">
    <source>
        <dbReference type="EMBL" id="GER40088.1"/>
    </source>
</evidence>
<feature type="compositionally biased region" description="Polar residues" evidence="1">
    <location>
        <begin position="41"/>
        <end position="52"/>
    </location>
</feature>
<accession>A0A5A7Q588</accession>
<dbReference type="AlphaFoldDB" id="A0A5A7Q588"/>
<organism evidence="2 3">
    <name type="scientific">Striga asiatica</name>
    <name type="common">Asiatic witchweed</name>
    <name type="synonym">Buchnera asiatica</name>
    <dbReference type="NCBI Taxonomy" id="4170"/>
    <lineage>
        <taxon>Eukaryota</taxon>
        <taxon>Viridiplantae</taxon>
        <taxon>Streptophyta</taxon>
        <taxon>Embryophyta</taxon>
        <taxon>Tracheophyta</taxon>
        <taxon>Spermatophyta</taxon>
        <taxon>Magnoliopsida</taxon>
        <taxon>eudicotyledons</taxon>
        <taxon>Gunneridae</taxon>
        <taxon>Pentapetalae</taxon>
        <taxon>asterids</taxon>
        <taxon>lamiids</taxon>
        <taxon>Lamiales</taxon>
        <taxon>Orobanchaceae</taxon>
        <taxon>Buchnereae</taxon>
        <taxon>Striga</taxon>
    </lineage>
</organism>
<dbReference type="Proteomes" id="UP000325081">
    <property type="component" value="Unassembled WGS sequence"/>
</dbReference>
<keyword evidence="2" id="KW-0808">Transferase</keyword>